<evidence type="ECO:0000256" key="2">
    <source>
        <dbReference type="ARBA" id="ARBA00005028"/>
    </source>
</evidence>
<dbReference type="InterPro" id="IPR047215">
    <property type="entry name" value="Galactose_mutarotase-like"/>
</dbReference>
<comment type="pathway">
    <text evidence="2 8">Carbohydrate metabolism; hexose metabolism.</text>
</comment>
<evidence type="ECO:0000313" key="14">
    <source>
        <dbReference type="EMBL" id="AXK33157.1"/>
    </source>
</evidence>
<evidence type="ECO:0000256" key="11">
    <source>
        <dbReference type="PIRSR" id="PIRSR005096-3"/>
    </source>
</evidence>
<proteinExistence type="inferred from homology"/>
<evidence type="ECO:0000256" key="5">
    <source>
        <dbReference type="ARBA" id="ARBA00014165"/>
    </source>
</evidence>
<dbReference type="PROSITE" id="PS00545">
    <property type="entry name" value="ALDOSE_1_EPIMERASE"/>
    <property type="match status" value="1"/>
</dbReference>
<keyword evidence="7 8" id="KW-0119">Carbohydrate metabolism</keyword>
<dbReference type="EC" id="5.1.3.3" evidence="4 8"/>
<feature type="region of interest" description="Disordered" evidence="12">
    <location>
        <begin position="176"/>
        <end position="198"/>
    </location>
</feature>
<comment type="catalytic activity">
    <reaction evidence="1 8">
        <text>alpha-D-glucose = beta-D-glucose</text>
        <dbReference type="Rhea" id="RHEA:10264"/>
        <dbReference type="ChEBI" id="CHEBI:15903"/>
        <dbReference type="ChEBI" id="CHEBI:17925"/>
        <dbReference type="EC" id="5.1.3.3"/>
    </reaction>
</comment>
<dbReference type="GO" id="GO:0006006">
    <property type="term" value="P:glucose metabolic process"/>
    <property type="evidence" value="ECO:0007669"/>
    <property type="project" value="TreeGrafter"/>
</dbReference>
<dbReference type="InterPro" id="IPR011013">
    <property type="entry name" value="Gal_mutarotase_sf_dom"/>
</dbReference>
<dbReference type="InterPro" id="IPR014718">
    <property type="entry name" value="GH-type_carb-bd"/>
</dbReference>
<dbReference type="CDD" id="cd09019">
    <property type="entry name" value="galactose_mutarotase_like"/>
    <property type="match status" value="1"/>
</dbReference>
<dbReference type="EMBL" id="CP031320">
    <property type="protein sequence ID" value="AXK33157.1"/>
    <property type="molecule type" value="Genomic_DNA"/>
</dbReference>
<dbReference type="InterPro" id="IPR015443">
    <property type="entry name" value="Aldose_1-epimerase"/>
</dbReference>
<feature type="active site" description="Proton donor" evidence="9">
    <location>
        <position position="253"/>
    </location>
</feature>
<evidence type="ECO:0000256" key="3">
    <source>
        <dbReference type="ARBA" id="ARBA00006206"/>
    </source>
</evidence>
<feature type="active site" description="Proton acceptor" evidence="9">
    <location>
        <position position="391"/>
    </location>
</feature>
<evidence type="ECO:0000256" key="8">
    <source>
        <dbReference type="PIRNR" id="PIRNR005096"/>
    </source>
</evidence>
<dbReference type="KEGG" id="sarm:DVA86_11365"/>
<dbReference type="Gene3D" id="2.70.98.10">
    <property type="match status" value="1"/>
</dbReference>
<keyword evidence="15" id="KW-1185">Reference proteome</keyword>
<feature type="chain" id="PRO_5039434197" description="Aldose 1-epimerase" evidence="13">
    <location>
        <begin position="26"/>
        <end position="426"/>
    </location>
</feature>
<evidence type="ECO:0000256" key="4">
    <source>
        <dbReference type="ARBA" id="ARBA00013185"/>
    </source>
</evidence>
<dbReference type="GO" id="GO:0004034">
    <property type="term" value="F:aldose 1-epimerase activity"/>
    <property type="evidence" value="ECO:0007669"/>
    <property type="project" value="UniProtKB-EC"/>
</dbReference>
<comment type="similarity">
    <text evidence="3 8">Belongs to the aldose epimerase family.</text>
</comment>
<dbReference type="GO" id="GO:0005737">
    <property type="term" value="C:cytoplasm"/>
    <property type="evidence" value="ECO:0007669"/>
    <property type="project" value="TreeGrafter"/>
</dbReference>
<dbReference type="Proteomes" id="UP000254425">
    <property type="component" value="Chromosome"/>
</dbReference>
<dbReference type="InterPro" id="IPR006311">
    <property type="entry name" value="TAT_signal"/>
</dbReference>
<dbReference type="InterPro" id="IPR008183">
    <property type="entry name" value="Aldose_1/G6P_1-epimerase"/>
</dbReference>
<dbReference type="GO" id="GO:0030246">
    <property type="term" value="F:carbohydrate binding"/>
    <property type="evidence" value="ECO:0007669"/>
    <property type="project" value="InterPro"/>
</dbReference>
<organism evidence="14 15">
    <name type="scientific">Streptomyces armeniacus</name>
    <dbReference type="NCBI Taxonomy" id="83291"/>
    <lineage>
        <taxon>Bacteria</taxon>
        <taxon>Bacillati</taxon>
        <taxon>Actinomycetota</taxon>
        <taxon>Actinomycetes</taxon>
        <taxon>Kitasatosporales</taxon>
        <taxon>Streptomycetaceae</taxon>
        <taxon>Streptomyces</taxon>
    </lineage>
</organism>
<dbReference type="PROSITE" id="PS51318">
    <property type="entry name" value="TAT"/>
    <property type="match status" value="1"/>
</dbReference>
<dbReference type="PIRSF" id="PIRSF005096">
    <property type="entry name" value="GALM"/>
    <property type="match status" value="1"/>
</dbReference>
<dbReference type="PANTHER" id="PTHR10091">
    <property type="entry name" value="ALDOSE-1-EPIMERASE"/>
    <property type="match status" value="1"/>
</dbReference>
<evidence type="ECO:0000256" key="12">
    <source>
        <dbReference type="SAM" id="MobiDB-lite"/>
    </source>
</evidence>
<dbReference type="GO" id="GO:0033499">
    <property type="term" value="P:galactose catabolic process via UDP-galactose, Leloir pathway"/>
    <property type="evidence" value="ECO:0007669"/>
    <property type="project" value="TreeGrafter"/>
</dbReference>
<dbReference type="InterPro" id="IPR018052">
    <property type="entry name" value="Ald1_epimerase_CS"/>
</dbReference>
<sequence>MTSQGPRRRSVLTAAGAAAAIPVAAAPVASAAPRTRAGSAAGDGGGRRGRGHEAPRKELFGRLGDGTKVYAWTFANGGTRLRVLSYGGTVQSLEVPDRDGRTANVSLGYATLDDYAGKDNTYYFGALIGRYGNRVAGGRFELDGTEYQLPLNDDPNSLHGGPRGFDKRVWDVEPLTEGARGTGTGGTGDAEGTEGTGAADPGIALTYVSADGEAGYPGRLRVRVTYTLNDRGEWRIDYTATTSRPTVVNLTNHTYFNLAGEGSDTVHDHEVRMEAARYTPVGETLIPTGELAPVAGTPFDFRRGKTIGADLRDSHRQVSYGQGIDHNFVLDKGVTSRPGPAVTVREPVSGRVMTVSTTEPGVQFYTGNFLDGTAVGSGGHSYRQGDGFCLETQHFPDSPNQPRFPSTVLRPGETYRSTTVYGFSAR</sequence>
<evidence type="ECO:0000256" key="10">
    <source>
        <dbReference type="PIRSR" id="PIRSR005096-2"/>
    </source>
</evidence>
<accession>A0A345XNE1</accession>
<evidence type="ECO:0000256" key="1">
    <source>
        <dbReference type="ARBA" id="ARBA00001614"/>
    </source>
</evidence>
<dbReference type="SUPFAM" id="SSF74650">
    <property type="entry name" value="Galactose mutarotase-like"/>
    <property type="match status" value="1"/>
</dbReference>
<dbReference type="NCBIfam" id="NF008277">
    <property type="entry name" value="PRK11055.1"/>
    <property type="match status" value="1"/>
</dbReference>
<evidence type="ECO:0000313" key="15">
    <source>
        <dbReference type="Proteomes" id="UP000254425"/>
    </source>
</evidence>
<feature type="binding site" evidence="10">
    <location>
        <position position="325"/>
    </location>
    <ligand>
        <name>beta-D-galactose</name>
        <dbReference type="ChEBI" id="CHEBI:27667"/>
    </ligand>
</feature>
<evidence type="ECO:0000256" key="7">
    <source>
        <dbReference type="ARBA" id="ARBA00023277"/>
    </source>
</evidence>
<dbReference type="AlphaFoldDB" id="A0A345XNE1"/>
<dbReference type="PANTHER" id="PTHR10091:SF0">
    <property type="entry name" value="GALACTOSE MUTAROTASE"/>
    <property type="match status" value="1"/>
</dbReference>
<dbReference type="RefSeq" id="WP_208877829.1">
    <property type="nucleotide sequence ID" value="NZ_CP031320.1"/>
</dbReference>
<reference evidence="14 15" key="1">
    <citation type="submission" date="2018-07" db="EMBL/GenBank/DDBJ databases">
        <title>Draft genome of the type strain Streptomyces armeniacus ATCC 15676.</title>
        <authorList>
            <person name="Labana P."/>
            <person name="Gosse J.T."/>
            <person name="Boddy C.N."/>
        </authorList>
    </citation>
    <scope>NUCLEOTIDE SEQUENCE [LARGE SCALE GENOMIC DNA]</scope>
    <source>
        <strain evidence="14 15">ATCC 15676</strain>
    </source>
</reference>
<keyword evidence="13" id="KW-0732">Signal</keyword>
<protein>
    <recommendedName>
        <fullName evidence="5 8">Aldose 1-epimerase</fullName>
        <ecNumber evidence="4 8">5.1.3.3</ecNumber>
    </recommendedName>
</protein>
<feature type="binding site" evidence="11">
    <location>
        <begin position="133"/>
        <end position="134"/>
    </location>
    <ligand>
        <name>beta-D-galactose</name>
        <dbReference type="ChEBI" id="CHEBI:27667"/>
    </ligand>
</feature>
<evidence type="ECO:0000256" key="6">
    <source>
        <dbReference type="ARBA" id="ARBA00023235"/>
    </source>
</evidence>
<feature type="signal peptide" evidence="13">
    <location>
        <begin position="1"/>
        <end position="25"/>
    </location>
</feature>
<gene>
    <name evidence="14" type="ORF">DVA86_11365</name>
</gene>
<feature type="compositionally biased region" description="Gly residues" evidence="12">
    <location>
        <begin position="180"/>
        <end position="189"/>
    </location>
</feature>
<evidence type="ECO:0000256" key="13">
    <source>
        <dbReference type="SAM" id="SignalP"/>
    </source>
</evidence>
<dbReference type="Pfam" id="PF01263">
    <property type="entry name" value="Aldose_epim"/>
    <property type="match status" value="1"/>
</dbReference>
<feature type="binding site" evidence="11">
    <location>
        <begin position="253"/>
        <end position="255"/>
    </location>
    <ligand>
        <name>beta-D-galactose</name>
        <dbReference type="ChEBI" id="CHEBI:27667"/>
    </ligand>
</feature>
<keyword evidence="6 8" id="KW-0413">Isomerase</keyword>
<name>A0A345XNE1_9ACTN</name>
<feature type="region of interest" description="Disordered" evidence="12">
    <location>
        <begin position="32"/>
        <end position="56"/>
    </location>
</feature>
<dbReference type="UniPathway" id="UPA00242"/>
<evidence type="ECO:0000256" key="9">
    <source>
        <dbReference type="PIRSR" id="PIRSR005096-1"/>
    </source>
</evidence>